<dbReference type="InterPro" id="IPR003781">
    <property type="entry name" value="CoA-bd"/>
</dbReference>
<evidence type="ECO:0000313" key="3">
    <source>
        <dbReference type="Proteomes" id="UP000789342"/>
    </source>
</evidence>
<comment type="caution">
    <text evidence="2">The sequence shown here is derived from an EMBL/GenBank/DDBJ whole genome shotgun (WGS) entry which is preliminary data.</text>
</comment>
<organism evidence="2 3">
    <name type="scientific">Acaulospora morrowiae</name>
    <dbReference type="NCBI Taxonomy" id="94023"/>
    <lineage>
        <taxon>Eukaryota</taxon>
        <taxon>Fungi</taxon>
        <taxon>Fungi incertae sedis</taxon>
        <taxon>Mucoromycota</taxon>
        <taxon>Glomeromycotina</taxon>
        <taxon>Glomeromycetes</taxon>
        <taxon>Diversisporales</taxon>
        <taxon>Acaulosporaceae</taxon>
        <taxon>Acaulospora</taxon>
    </lineage>
</organism>
<keyword evidence="3" id="KW-1185">Reference proteome</keyword>
<dbReference type="Pfam" id="PF13380">
    <property type="entry name" value="CoA_binding_2"/>
    <property type="match status" value="1"/>
</dbReference>
<sequence>VGASSTPSKYGNKVLKWYMNNNYSVTPVNPNEDEIDGLKCVPNLSSISNIDPKTISVSVITPSQVSKKVLEEAAELGISCVWLQPGAEDVECQEFANRVGMRLIS</sequence>
<evidence type="ECO:0000259" key="1">
    <source>
        <dbReference type="Pfam" id="PF13380"/>
    </source>
</evidence>
<dbReference type="Gene3D" id="3.40.50.720">
    <property type="entry name" value="NAD(P)-binding Rossmann-like Domain"/>
    <property type="match status" value="1"/>
</dbReference>
<feature type="non-terminal residue" evidence="2">
    <location>
        <position position="1"/>
    </location>
</feature>
<gene>
    <name evidence="2" type="ORF">AMORRO_LOCUS15632</name>
</gene>
<dbReference type="EMBL" id="CAJVPV010038326">
    <property type="protein sequence ID" value="CAG8756491.1"/>
    <property type="molecule type" value="Genomic_DNA"/>
</dbReference>
<dbReference type="SUPFAM" id="SSF51735">
    <property type="entry name" value="NAD(P)-binding Rossmann-fold domains"/>
    <property type="match status" value="1"/>
</dbReference>
<protein>
    <submittedName>
        <fullName evidence="2">11507_t:CDS:1</fullName>
    </submittedName>
</protein>
<proteinExistence type="predicted"/>
<reference evidence="2" key="1">
    <citation type="submission" date="2021-06" db="EMBL/GenBank/DDBJ databases">
        <authorList>
            <person name="Kallberg Y."/>
            <person name="Tangrot J."/>
            <person name="Rosling A."/>
        </authorList>
    </citation>
    <scope>NUCLEOTIDE SEQUENCE</scope>
    <source>
        <strain evidence="2">CL551</strain>
    </source>
</reference>
<dbReference type="InterPro" id="IPR036291">
    <property type="entry name" value="NAD(P)-bd_dom_sf"/>
</dbReference>
<feature type="non-terminal residue" evidence="2">
    <location>
        <position position="105"/>
    </location>
</feature>
<accession>A0A9N9IZB6</accession>
<dbReference type="AlphaFoldDB" id="A0A9N9IZB6"/>
<evidence type="ECO:0000313" key="2">
    <source>
        <dbReference type="EMBL" id="CAG8756491.1"/>
    </source>
</evidence>
<dbReference type="PANTHER" id="PTHR33303:SF2">
    <property type="entry name" value="COA-BINDING DOMAIN-CONTAINING PROTEIN"/>
    <property type="match status" value="1"/>
</dbReference>
<dbReference type="Proteomes" id="UP000789342">
    <property type="component" value="Unassembled WGS sequence"/>
</dbReference>
<feature type="domain" description="CoA-binding" evidence="1">
    <location>
        <begin position="1"/>
        <end position="104"/>
    </location>
</feature>
<dbReference type="PANTHER" id="PTHR33303">
    <property type="entry name" value="CYTOPLASMIC PROTEIN-RELATED"/>
    <property type="match status" value="1"/>
</dbReference>
<name>A0A9N9IZB6_9GLOM</name>
<dbReference type="OrthoDB" id="5138418at2759"/>